<dbReference type="KEGG" id="dmm:dnm_030590"/>
<dbReference type="Proteomes" id="UP000663722">
    <property type="component" value="Chromosome"/>
</dbReference>
<proteinExistence type="predicted"/>
<dbReference type="Pfam" id="PF10387">
    <property type="entry name" value="DUF2442"/>
    <property type="match status" value="1"/>
</dbReference>
<keyword evidence="2" id="KW-1185">Reference proteome</keyword>
<dbReference type="AlphaFoldDB" id="A0A975BKM4"/>
<sequence>MSSIISEKVVSAEPAAIRAWSEGRTIFIELTDGRVIGFPADRFRILKEATDEQLKEVALRLDGYALRWESLDEDITVPGIVAGNFQLPYDADDMALKRA</sequence>
<evidence type="ECO:0000313" key="1">
    <source>
        <dbReference type="EMBL" id="QTA87032.1"/>
    </source>
</evidence>
<reference evidence="1" key="1">
    <citation type="journal article" date="2021" name="Microb. Physiol.">
        <title>Proteogenomic Insights into the Physiology of Marine, Sulfate-Reducing, Filamentous Desulfonema limicola and Desulfonema magnum.</title>
        <authorList>
            <person name="Schnaars V."/>
            <person name="Wohlbrand L."/>
            <person name="Scheve S."/>
            <person name="Hinrichs C."/>
            <person name="Reinhardt R."/>
            <person name="Rabus R."/>
        </authorList>
    </citation>
    <scope>NUCLEOTIDE SEQUENCE</scope>
    <source>
        <strain evidence="1">4be13</strain>
    </source>
</reference>
<dbReference type="EMBL" id="CP061800">
    <property type="protein sequence ID" value="QTA87032.1"/>
    <property type="molecule type" value="Genomic_DNA"/>
</dbReference>
<dbReference type="RefSeq" id="WP_207682399.1">
    <property type="nucleotide sequence ID" value="NZ_CP061800.1"/>
</dbReference>
<accession>A0A975BKM4</accession>
<organism evidence="1 2">
    <name type="scientific">Desulfonema magnum</name>
    <dbReference type="NCBI Taxonomy" id="45655"/>
    <lineage>
        <taxon>Bacteria</taxon>
        <taxon>Pseudomonadati</taxon>
        <taxon>Thermodesulfobacteriota</taxon>
        <taxon>Desulfobacteria</taxon>
        <taxon>Desulfobacterales</taxon>
        <taxon>Desulfococcaceae</taxon>
        <taxon>Desulfonema</taxon>
    </lineage>
</organism>
<gene>
    <name evidence="1" type="ORF">dnm_030590</name>
</gene>
<name>A0A975BKM4_9BACT</name>
<dbReference type="InterPro" id="IPR018841">
    <property type="entry name" value="DUF2442"/>
</dbReference>
<protein>
    <submittedName>
        <fullName evidence="1">DUF2442</fullName>
    </submittedName>
</protein>
<dbReference type="Gene3D" id="3.30.2020.40">
    <property type="entry name" value="Uncharacterised protein PF10387, DUF2442"/>
    <property type="match status" value="1"/>
</dbReference>
<evidence type="ECO:0000313" key="2">
    <source>
        <dbReference type="Proteomes" id="UP000663722"/>
    </source>
</evidence>